<evidence type="ECO:0000313" key="3">
    <source>
        <dbReference type="Proteomes" id="UP000184016"/>
    </source>
</evidence>
<protein>
    <submittedName>
        <fullName evidence="2">Uncharacterized protein</fullName>
    </submittedName>
</protein>
<dbReference type="Proteomes" id="UP000184016">
    <property type="component" value="Unassembled WGS sequence"/>
</dbReference>
<feature type="coiled-coil region" evidence="1">
    <location>
        <begin position="31"/>
        <end position="58"/>
    </location>
</feature>
<dbReference type="STRING" id="1830138.SAMN05443507_104101"/>
<evidence type="ECO:0000313" key="2">
    <source>
        <dbReference type="EMBL" id="SHJ84179.1"/>
    </source>
</evidence>
<reference evidence="3" key="1">
    <citation type="submission" date="2016-11" db="EMBL/GenBank/DDBJ databases">
        <authorList>
            <person name="Varghese N."/>
            <person name="Submissions S."/>
        </authorList>
    </citation>
    <scope>NUCLEOTIDE SEQUENCE [LARGE SCALE GENOMIC DNA]</scope>
    <source>
        <strain evidence="3">USBA-503</strain>
    </source>
</reference>
<dbReference type="AlphaFoldDB" id="A0A1M6ML47"/>
<sequence>MWFGWLLFAVLGFWLGQRYSDFRELMMARRVSRLIEQRRNLNAEREQWEREINGYSDHA</sequence>
<keyword evidence="3" id="KW-1185">Reference proteome</keyword>
<proteinExistence type="predicted"/>
<evidence type="ECO:0000256" key="1">
    <source>
        <dbReference type="SAM" id="Coils"/>
    </source>
</evidence>
<dbReference type="EMBL" id="FRAF01000004">
    <property type="protein sequence ID" value="SHJ84179.1"/>
    <property type="molecule type" value="Genomic_DNA"/>
</dbReference>
<accession>A0A1M6ML47</accession>
<organism evidence="2 3">
    <name type="scientific">Alicyclobacillus tolerans</name>
    <dbReference type="NCBI Taxonomy" id="90970"/>
    <lineage>
        <taxon>Bacteria</taxon>
        <taxon>Bacillati</taxon>
        <taxon>Bacillota</taxon>
        <taxon>Bacilli</taxon>
        <taxon>Bacillales</taxon>
        <taxon>Alicyclobacillaceae</taxon>
        <taxon>Alicyclobacillus</taxon>
    </lineage>
</organism>
<keyword evidence="1" id="KW-0175">Coiled coil</keyword>
<gene>
    <name evidence="2" type="ORF">SAMN05443507_104101</name>
</gene>
<dbReference type="RefSeq" id="WP_072873175.1">
    <property type="nucleotide sequence ID" value="NZ_FRAF01000004.1"/>
</dbReference>
<name>A0A1M6ML47_9BACL</name>